<evidence type="ECO:0000313" key="3">
    <source>
        <dbReference type="Proteomes" id="UP000236726"/>
    </source>
</evidence>
<gene>
    <name evidence="2" type="ORF">SAMN05216537_103108</name>
</gene>
<feature type="region of interest" description="Disordered" evidence="1">
    <location>
        <begin position="18"/>
        <end position="37"/>
    </location>
</feature>
<organism evidence="2 3">
    <name type="scientific">Lachnospira multipara</name>
    <dbReference type="NCBI Taxonomy" id="28051"/>
    <lineage>
        <taxon>Bacteria</taxon>
        <taxon>Bacillati</taxon>
        <taxon>Bacillota</taxon>
        <taxon>Clostridia</taxon>
        <taxon>Lachnospirales</taxon>
        <taxon>Lachnospiraceae</taxon>
        <taxon>Lachnospira</taxon>
    </lineage>
</organism>
<dbReference type="AlphaFoldDB" id="A0A1H5SSU5"/>
<feature type="compositionally biased region" description="Low complexity" evidence="1">
    <location>
        <begin position="19"/>
        <end position="37"/>
    </location>
</feature>
<keyword evidence="3" id="KW-1185">Reference proteome</keyword>
<dbReference type="Proteomes" id="UP000236726">
    <property type="component" value="Unassembled WGS sequence"/>
</dbReference>
<proteinExistence type="predicted"/>
<reference evidence="2 3" key="1">
    <citation type="submission" date="2016-10" db="EMBL/GenBank/DDBJ databases">
        <authorList>
            <person name="de Groot N.N."/>
        </authorList>
    </citation>
    <scope>NUCLEOTIDE SEQUENCE [LARGE SCALE GENOMIC DNA]</scope>
    <source>
        <strain evidence="2 3">D15d</strain>
    </source>
</reference>
<protein>
    <recommendedName>
        <fullName evidence="4">DUF5610 domain-containing protein</fullName>
    </recommendedName>
</protein>
<evidence type="ECO:0008006" key="4">
    <source>
        <dbReference type="Google" id="ProtNLM"/>
    </source>
</evidence>
<sequence length="207" mass="22426">MELNGVNSAISVAATETVASKYSSKASKSNSSSTSEKAIFSDVAATYESSSNSSKTASTTRQIANPELVEQLKADLEARTSQMQSLVTQMFQKQGIAIGSADDMWKQLASGNFTVDEATRKQAEEDISEDGYWGVKQTSERIFSFAKALAGDDVETMKKMQAAVEKGFKAATKTWGKELPDISNQTLNAVNTMFEDFYNSKSESTNA</sequence>
<dbReference type="RefSeq" id="WP_103952325.1">
    <property type="nucleotide sequence ID" value="NZ_FNUL01000003.1"/>
</dbReference>
<evidence type="ECO:0000313" key="2">
    <source>
        <dbReference type="EMBL" id="SEF53520.1"/>
    </source>
</evidence>
<name>A0A1H5SSU5_9FIRM</name>
<evidence type="ECO:0000256" key="1">
    <source>
        <dbReference type="SAM" id="MobiDB-lite"/>
    </source>
</evidence>
<accession>A0A1H5SSU5</accession>
<dbReference type="EMBL" id="FNUL01000003">
    <property type="protein sequence ID" value="SEF53520.1"/>
    <property type="molecule type" value="Genomic_DNA"/>
</dbReference>